<feature type="compositionally biased region" description="Low complexity" evidence="2">
    <location>
        <begin position="1942"/>
        <end position="1953"/>
    </location>
</feature>
<feature type="compositionally biased region" description="Acidic residues" evidence="2">
    <location>
        <begin position="1410"/>
        <end position="1563"/>
    </location>
</feature>
<keyword evidence="1" id="KW-0175">Coiled coil</keyword>
<accession>A0AA39LHT7</accession>
<feature type="region of interest" description="Disordered" evidence="2">
    <location>
        <begin position="1305"/>
        <end position="1340"/>
    </location>
</feature>
<feature type="compositionally biased region" description="Basic and acidic residues" evidence="2">
    <location>
        <begin position="1766"/>
        <end position="1796"/>
    </location>
</feature>
<name>A0AA39LHT7_9BILA</name>
<feature type="compositionally biased region" description="Basic and acidic residues" evidence="2">
    <location>
        <begin position="1928"/>
        <end position="1941"/>
    </location>
</feature>
<feature type="compositionally biased region" description="Basic and acidic residues" evidence="2">
    <location>
        <begin position="2032"/>
        <end position="2042"/>
    </location>
</feature>
<feature type="region of interest" description="Disordered" evidence="2">
    <location>
        <begin position="647"/>
        <end position="707"/>
    </location>
</feature>
<feature type="compositionally biased region" description="Pro residues" evidence="2">
    <location>
        <begin position="2159"/>
        <end position="2170"/>
    </location>
</feature>
<feature type="compositionally biased region" description="Polar residues" evidence="2">
    <location>
        <begin position="2018"/>
        <end position="2027"/>
    </location>
</feature>
<dbReference type="PANTHER" id="PTHR36812">
    <property type="entry name" value="NEUROFILAMENT TRIPLET M PROTEIN-LIKE PROTEIN"/>
    <property type="match status" value="1"/>
</dbReference>
<keyword evidence="4" id="KW-1185">Reference proteome</keyword>
<feature type="region of interest" description="Disordered" evidence="2">
    <location>
        <begin position="1358"/>
        <end position="1598"/>
    </location>
</feature>
<feature type="region of interest" description="Disordered" evidence="2">
    <location>
        <begin position="2152"/>
        <end position="2228"/>
    </location>
</feature>
<feature type="compositionally biased region" description="Basic and acidic residues" evidence="2">
    <location>
        <begin position="1390"/>
        <end position="1409"/>
    </location>
</feature>
<feature type="compositionally biased region" description="Basic and acidic residues" evidence="2">
    <location>
        <begin position="1003"/>
        <end position="1025"/>
    </location>
</feature>
<reference evidence="3" key="1">
    <citation type="submission" date="2023-06" db="EMBL/GenBank/DDBJ databases">
        <title>Genomic analysis of the entomopathogenic nematode Steinernema hermaphroditum.</title>
        <authorList>
            <person name="Schwarz E.M."/>
            <person name="Heppert J.K."/>
            <person name="Baniya A."/>
            <person name="Schwartz H.T."/>
            <person name="Tan C.-H."/>
            <person name="Antoshechkin I."/>
            <person name="Sternberg P.W."/>
            <person name="Goodrich-Blair H."/>
            <person name="Dillman A.R."/>
        </authorList>
    </citation>
    <scope>NUCLEOTIDE SEQUENCE</scope>
    <source>
        <strain evidence="3">PS9179</strain>
        <tissue evidence="3">Whole animal</tissue>
    </source>
</reference>
<comment type="caution">
    <text evidence="3">The sequence shown here is derived from an EMBL/GenBank/DDBJ whole genome shotgun (WGS) entry which is preliminary data.</text>
</comment>
<evidence type="ECO:0000256" key="2">
    <source>
        <dbReference type="SAM" id="MobiDB-lite"/>
    </source>
</evidence>
<feature type="region of interest" description="Disordered" evidence="2">
    <location>
        <begin position="721"/>
        <end position="803"/>
    </location>
</feature>
<feature type="compositionally biased region" description="Polar residues" evidence="2">
    <location>
        <begin position="1844"/>
        <end position="1853"/>
    </location>
</feature>
<feature type="compositionally biased region" description="Acidic residues" evidence="2">
    <location>
        <begin position="2190"/>
        <end position="2219"/>
    </location>
</feature>
<dbReference type="Proteomes" id="UP001175271">
    <property type="component" value="Unassembled WGS sequence"/>
</dbReference>
<evidence type="ECO:0000256" key="1">
    <source>
        <dbReference type="SAM" id="Coils"/>
    </source>
</evidence>
<evidence type="ECO:0000313" key="4">
    <source>
        <dbReference type="Proteomes" id="UP001175271"/>
    </source>
</evidence>
<evidence type="ECO:0000313" key="3">
    <source>
        <dbReference type="EMBL" id="KAK0397758.1"/>
    </source>
</evidence>
<protein>
    <submittedName>
        <fullName evidence="3">Uncharacterized protein</fullName>
    </submittedName>
</protein>
<feature type="region of interest" description="Disordered" evidence="2">
    <location>
        <begin position="986"/>
        <end position="1053"/>
    </location>
</feature>
<feature type="region of interest" description="Disordered" evidence="2">
    <location>
        <begin position="1740"/>
        <end position="2081"/>
    </location>
</feature>
<gene>
    <name evidence="3" type="ORF">QR680_002255</name>
</gene>
<dbReference type="PANTHER" id="PTHR36812:SF9">
    <property type="entry name" value="MYB-LIKE PROTEIN X ISOFORM X1"/>
    <property type="match status" value="1"/>
</dbReference>
<feature type="compositionally biased region" description="Polar residues" evidence="2">
    <location>
        <begin position="1"/>
        <end position="11"/>
    </location>
</feature>
<feature type="compositionally biased region" description="Acidic residues" evidence="2">
    <location>
        <begin position="1573"/>
        <end position="1598"/>
    </location>
</feature>
<feature type="compositionally biased region" description="Low complexity" evidence="2">
    <location>
        <begin position="1309"/>
        <end position="1320"/>
    </location>
</feature>
<feature type="compositionally biased region" description="Acidic residues" evidence="2">
    <location>
        <begin position="1750"/>
        <end position="1765"/>
    </location>
</feature>
<feature type="compositionally biased region" description="Basic residues" evidence="2">
    <location>
        <begin position="1896"/>
        <end position="1917"/>
    </location>
</feature>
<dbReference type="EMBL" id="JAUCMV010000005">
    <property type="protein sequence ID" value="KAK0397758.1"/>
    <property type="molecule type" value="Genomic_DNA"/>
</dbReference>
<feature type="coiled-coil region" evidence="1">
    <location>
        <begin position="425"/>
        <end position="495"/>
    </location>
</feature>
<feature type="region of interest" description="Disordered" evidence="2">
    <location>
        <begin position="824"/>
        <end position="851"/>
    </location>
</feature>
<organism evidence="3 4">
    <name type="scientific">Steinernema hermaphroditum</name>
    <dbReference type="NCBI Taxonomy" id="289476"/>
    <lineage>
        <taxon>Eukaryota</taxon>
        <taxon>Metazoa</taxon>
        <taxon>Ecdysozoa</taxon>
        <taxon>Nematoda</taxon>
        <taxon>Chromadorea</taxon>
        <taxon>Rhabditida</taxon>
        <taxon>Tylenchina</taxon>
        <taxon>Panagrolaimomorpha</taxon>
        <taxon>Strongyloidoidea</taxon>
        <taxon>Steinernematidae</taxon>
        <taxon>Steinernema</taxon>
    </lineage>
</organism>
<feature type="compositionally biased region" description="Acidic residues" evidence="2">
    <location>
        <begin position="1379"/>
        <end position="1389"/>
    </location>
</feature>
<feature type="compositionally biased region" description="Basic and acidic residues" evidence="2">
    <location>
        <begin position="1824"/>
        <end position="1834"/>
    </location>
</feature>
<feature type="compositionally biased region" description="Polar residues" evidence="2">
    <location>
        <begin position="1028"/>
        <end position="1039"/>
    </location>
</feature>
<feature type="compositionally biased region" description="Basic and acidic residues" evidence="2">
    <location>
        <begin position="2179"/>
        <end position="2189"/>
    </location>
</feature>
<sequence length="2228" mass="247135">MSHVSDLTCNETMPVDDEQVLRDPRRLGPPGIHSPQALPGLNRSYSQMEQLKTRRVQNIPSQRLQSPIPQITVRSAADVDNVNQRLLATNSVSQTPLLTLNNSNLSPLSSYTHLTPTHNVNSRPSTSLSVASSALSSQASYLNALSNDTRHLYNFTTPSSSSISDSVSTIQQFISQISNSDPGTSNGVRSSMSSLSNSSLDHLGLSALGHESGIRPAPGSALCSTRAATASPLVNPSLSTIPSQLTPEELHLLQHQTQNAHKSPVTNLAPPSVATPIPVHTPTPVMAPTPVSSLPAPTPQLPAPTPLPVHSIAASLGPSIGDANQLTQAQAQAVVENLLNTAGLSLLGNSPVHMQQLINGVQNLFAQQRQQQHAARLDALRQELEVQRIHQASETELQQAHALAHLQSQRVYADVMRRVKGRDDANKSLHLLADAQRRLREEQEAEAVAKMEAEARAAETARLEAQAKAEAQARLAQARADAEAEAEARARMEAQARAIAQARIDAQARVEAQARAEAQAQLTQDAIAQFATQQAQQALRNLVAPTISIPSSVVASAAVSPRDAAQAQARLQEGLIVSRRDLDHLMQQVAARDALLKQEQSPYSQYLAGRNLASRAQDALSVHSYVQDSEMVRKLIEKADALTASANLNSAASTSRQSVEHPSSHSKRTAEQPVHPKPYRTYSRSSQSERKRHHDSSDIPFDQVEPDAATLRAVAEIKRAQEREREAQLNQPKTKGQGKGGRKASGEGRARITKPRQPKAATGIAANAHNVSKDSRSDVHSSASLKTDDRHGAAGPVTPSITVNHVPESMADLAHLRPTPPMVMADACQPCGEASAESSTESQDDSEGDVSKGARWLDIFVQKMHQRTDMTNDYFDIRRVPPHPDDLMLETVQKLAKEVFGLNFEEPTVKLDNNLIFNNYTHLLRAMRNTDVDDFKAAISEDILTHLVKDFDAYIGRIKERRRVAEEQKAKEAALTRAGIFENLQEPPVVSNGMTSSLPPNDAGREKTKSEDKADANGEEVKELNGEIATSNVTEQNEPMQEESKESDLTEEDKEHEEFMALARERRKRLFPDVHRIARSDEIDDQIDRVLAEAEKRTEPVINYGDVTGKDLELLLFPKPSTVNGRVLVGRLLDITDAKEEVASFFELESSGKRKRRRLHTHDEQVFDDVFVEEAKPDVSEVIKSMYDKTYPESFFKVGLVPNPLPEPPPPPAESDGPEVNPDLVYSEILSSFQHLKESQAVTAHTLCGFSLEAFKSTNPKRYLQVLDEIGFWRPKKDEVIDMEAEVKKIKGEDNLLLEDTAEEDMYKGMSPPGSPTSSGDEFDDKKGKSKGGKTDDEDEEIARLIKKTKKAEDFLKVNVNRFKKPAEPIVDTGVASESENDDNIAEEQCEVKESVSEHSGDEKTGDEKEIAEEVDEDDEEADDEQEDEEMIDGEEEEVENEEEGEDLEEHLDDEALEGEEEEDEEVEGESESVEDEEDDTEVYDEEMVEDETEEGEEGEEEHVDDEEDEDEETEEIEDTEDCLEDEEGEEDEDHENMDNSEELEGEENEDGEEAEPDEEEEEKLGVTKESTEDVDDEEESESEEEDSEEEVEYLDPLDVEPRKFDILDNDVLAAFVLNVPKIDPRLRAKKVYNPRTNIIDKPTDDLIDQILALGPLPGPFDEVDPDTEPVVPHTIVSQYIRDCRKRRMYSDDLWDFRSPNIVQVAKSYASERQAIGYWDEKYPLLKGLVKRYEQEERVEFPLPELPPDSSDEEDEEKAELAEEMANDKQQEVVIKTEEMEVEDAEKTNEEVKTGEDAPATNESAVVKIEEVEESPMETTESTNKSEESEKGGEDCNAEPQVELSVNANLNGEDTQDEERNDKEYTDAVLEVSIESDTKEQADDVVDEPVPEQKKKVTRRKPGRPKKKRGYHLKMKAKAAAADPDPEPEVKKEPSPEEKVAESAAQEAESTSEQNGSLLNGTEIKETETSIEIKAEVVEESVEEPKEEVNNEADPVENGKSASAQENTVEIKPEIMDTSESGSQETVENGEETEKSDMKPDVSEVGNESPKDTTTAMEVEQEEPGPSTSEQKPCIDAASQVSDEPVRCHLWELQGDDRTAYDNFVRHLREEIASTQQINELSGSILHFLKDIIDYAVDRRAQEILYGIPFVADPNEKPLAPPPPPPAPVPEPEELSSQRSEESELHSGDESDENSDDSDSSDDDDSEEDVDMEEEDDEEAKISRKQKS</sequence>
<feature type="region of interest" description="Disordered" evidence="2">
    <location>
        <begin position="1"/>
        <end position="37"/>
    </location>
</feature>
<proteinExistence type="predicted"/>
<feature type="compositionally biased region" description="Basic and acidic residues" evidence="2">
    <location>
        <begin position="1963"/>
        <end position="1989"/>
    </location>
</feature>